<dbReference type="PANTHER" id="PTHR43038:SF3">
    <property type="entry name" value="ABC TRANSPORTER G FAMILY MEMBER 20 ISOFORM X1"/>
    <property type="match status" value="1"/>
</dbReference>
<dbReference type="SUPFAM" id="SSF52540">
    <property type="entry name" value="P-loop containing nucleoside triphosphate hydrolases"/>
    <property type="match status" value="1"/>
</dbReference>
<dbReference type="InterPro" id="IPR027417">
    <property type="entry name" value="P-loop_NTPase"/>
</dbReference>
<dbReference type="Pfam" id="PF00005">
    <property type="entry name" value="ABC_tran"/>
    <property type="match status" value="1"/>
</dbReference>
<sequence>MPPDGGRATVDGLDIAADYRRIRAAVGYMPGRFSLYPDLTVKENLEFFATLFGTRLEDNYDLIRDIYVQIEPFRNRRAGRLSGGMKQKLALCCALIHPPRVLF</sequence>
<feature type="non-terminal residue" evidence="2">
    <location>
        <position position="103"/>
    </location>
</feature>
<dbReference type="GO" id="GO:0005524">
    <property type="term" value="F:ATP binding"/>
    <property type="evidence" value="ECO:0007669"/>
    <property type="project" value="InterPro"/>
</dbReference>
<reference evidence="2 3" key="1">
    <citation type="submission" date="2013-11" db="EMBL/GenBank/DDBJ databases">
        <title>Single cell genomics of uncultured Tannerella BU063 (oral taxon 286).</title>
        <authorList>
            <person name="Beall C.J."/>
            <person name="Campbell A.G."/>
            <person name="Griffen A.L."/>
            <person name="Podar M."/>
            <person name="Leys E.J."/>
        </authorList>
    </citation>
    <scope>NUCLEOTIDE SEQUENCE [LARGE SCALE GENOMIC DNA]</scope>
    <source>
        <strain evidence="2">Cell 8/11</strain>
    </source>
</reference>
<comment type="caution">
    <text evidence="2">The sequence shown here is derived from an EMBL/GenBank/DDBJ whole genome shotgun (WGS) entry which is preliminary data.</text>
</comment>
<dbReference type="Proteomes" id="UP000034980">
    <property type="component" value="Unassembled WGS sequence"/>
</dbReference>
<evidence type="ECO:0000259" key="1">
    <source>
        <dbReference type="Pfam" id="PF00005"/>
    </source>
</evidence>
<dbReference type="EMBL" id="AYYF01000957">
    <property type="protein sequence ID" value="ETK13073.1"/>
    <property type="molecule type" value="Genomic_DNA"/>
</dbReference>
<accession>W2D191</accession>
<dbReference type="Gene3D" id="3.40.50.300">
    <property type="entry name" value="P-loop containing nucleotide triphosphate hydrolases"/>
    <property type="match status" value="1"/>
</dbReference>
<protein>
    <recommendedName>
        <fullName evidence="1">ABC transporter domain-containing protein</fullName>
    </recommendedName>
</protein>
<dbReference type="GO" id="GO:0016887">
    <property type="term" value="F:ATP hydrolysis activity"/>
    <property type="evidence" value="ECO:0007669"/>
    <property type="project" value="InterPro"/>
</dbReference>
<proteinExistence type="predicted"/>
<name>W2D191_9BACT</name>
<dbReference type="PANTHER" id="PTHR43038">
    <property type="entry name" value="ATP-BINDING CASSETTE, SUB-FAMILY H, MEMBER 1"/>
    <property type="match status" value="1"/>
</dbReference>
<dbReference type="AlphaFoldDB" id="W2D191"/>
<feature type="domain" description="ABC transporter" evidence="1">
    <location>
        <begin position="2"/>
        <end position="102"/>
    </location>
</feature>
<dbReference type="InterPro" id="IPR003439">
    <property type="entry name" value="ABC_transporter-like_ATP-bd"/>
</dbReference>
<organism evidence="2 3">
    <name type="scientific">Tannerella sp. oral taxon BU063 isolate Cell 8/11</name>
    <dbReference type="NCBI Taxonomy" id="1411915"/>
    <lineage>
        <taxon>Bacteria</taxon>
        <taxon>Pseudomonadati</taxon>
        <taxon>Bacteroidota</taxon>
        <taxon>Bacteroidia</taxon>
        <taxon>Bacteroidales</taxon>
        <taxon>Tannerellaceae</taxon>
        <taxon>Tannerella</taxon>
    </lineage>
</organism>
<evidence type="ECO:0000313" key="2">
    <source>
        <dbReference type="EMBL" id="ETK13073.1"/>
    </source>
</evidence>
<evidence type="ECO:0000313" key="3">
    <source>
        <dbReference type="Proteomes" id="UP000034980"/>
    </source>
</evidence>
<gene>
    <name evidence="2" type="ORF">T235_05535</name>
</gene>